<dbReference type="GO" id="GO:0000981">
    <property type="term" value="F:DNA-binding transcription factor activity, RNA polymerase II-specific"/>
    <property type="evidence" value="ECO:0007669"/>
    <property type="project" value="InterPro"/>
</dbReference>
<dbReference type="Pfam" id="PF00172">
    <property type="entry name" value="Zn_clus"/>
    <property type="match status" value="1"/>
</dbReference>
<evidence type="ECO:0000256" key="6">
    <source>
        <dbReference type="SAM" id="MobiDB-lite"/>
    </source>
</evidence>
<dbReference type="PANTHER" id="PTHR46910:SF1">
    <property type="entry name" value="MISCELLANEOUS ZN(II)2CYS6 TRANSCRIPTION FACTOR (EUROFUNG)-RELATED"/>
    <property type="match status" value="1"/>
</dbReference>
<dbReference type="KEGG" id="apuu:APUU_21985A"/>
<evidence type="ECO:0000313" key="9">
    <source>
        <dbReference type="EMBL" id="BCS21553.1"/>
    </source>
</evidence>
<protein>
    <recommendedName>
        <fullName evidence="8">Zn(2)-C6 fungal-type domain-containing protein</fullName>
    </recommendedName>
</protein>
<feature type="compositionally biased region" description="Polar residues" evidence="6">
    <location>
        <begin position="709"/>
        <end position="718"/>
    </location>
</feature>
<reference evidence="9" key="1">
    <citation type="submission" date="2021-01" db="EMBL/GenBank/DDBJ databases">
        <authorList>
            <consortium name="Aspergillus puulaauensis MK2 genome sequencing consortium"/>
            <person name="Kazuki M."/>
            <person name="Futagami T."/>
        </authorList>
    </citation>
    <scope>NUCLEOTIDE SEQUENCE</scope>
    <source>
        <strain evidence="9">MK2</strain>
    </source>
</reference>
<keyword evidence="2" id="KW-0805">Transcription regulation</keyword>
<dbReference type="OrthoDB" id="39175at2759"/>
<dbReference type="SMART" id="SM00906">
    <property type="entry name" value="Fungal_trans"/>
    <property type="match status" value="1"/>
</dbReference>
<feature type="region of interest" description="Disordered" evidence="6">
    <location>
        <begin position="104"/>
        <end position="163"/>
    </location>
</feature>
<dbReference type="GO" id="GO:0008270">
    <property type="term" value="F:zinc ion binding"/>
    <property type="evidence" value="ECO:0007669"/>
    <property type="project" value="InterPro"/>
</dbReference>
<dbReference type="AlphaFoldDB" id="A0A7R7XI46"/>
<dbReference type="GO" id="GO:0003677">
    <property type="term" value="F:DNA binding"/>
    <property type="evidence" value="ECO:0007669"/>
    <property type="project" value="UniProtKB-KW"/>
</dbReference>
<dbReference type="CDD" id="cd12148">
    <property type="entry name" value="fungal_TF_MHR"/>
    <property type="match status" value="1"/>
</dbReference>
<dbReference type="PANTHER" id="PTHR46910">
    <property type="entry name" value="TRANSCRIPTION FACTOR PDR1"/>
    <property type="match status" value="1"/>
</dbReference>
<evidence type="ECO:0000256" key="1">
    <source>
        <dbReference type="ARBA" id="ARBA00022723"/>
    </source>
</evidence>
<sequence length="763" mass="84954">MLQSTGPENSDRYAFWQSSEYPNHQAVYHFHISLYSRYIMSPKAHSALAALHRPEFIIGKPLPACDLCHSRKVKCDREETCKNCIAAKAPCIRSRQRLPRRISTRRGLDRHRTVGSISGSASPSQEHIFSSHQRPRRRSYQSALSSPHVAHKEVPPERLGRTCPSTPAEGLISLPLVPEPSDQADSTSNLMIRQELHSNTNLSLDRINVLESALALVRKFVATSERADTVSHEPGIGSDLPVPQDVTMELFYMMFSGQGGGGPVSLNHWPDHLPLQTLERMCLALVNGTVSGQTAIQYKVCVFSRATLFVTRWLRLCPSDDLACCLVKSKKSYAAACLQCLRDVDLTGAQSLLMLQTLLSGAHLVQLLGDSSRSWFLTACAARALVALGYHRSSRITADTDEGFEIRHCVFWCYYFDKTLSMLLVRPSSLPDMQFTPGDLVHTDSDDPLSFKVKILVKLAQVQDASLPFIVGNKRAQTESASARLDALETDLRYIHDDIIEFRPKCTSGRTLMIEWDALNFTFYSIATTVLRLNPSSLHDRGKREQCLQYARQALWSMQACQKHLDTITHIATDFLFWTALLYPLTPFFVVFCNVVATSNVHDLRLLNEVTATISKVKEQCAFGMNLYIMLSELIAMCTQLHDVLPAAPQQLHGDPLAQEPPIRTDQTVDPASHADSLISDGAPVTSSSQYISPISALDQSTTTTTTTNAIPGQQPFPSTAAEAESGHASIWEEGLMSELFNIQPSVQWFDSDYYNFFGIQQT</sequence>
<dbReference type="SMART" id="SM00066">
    <property type="entry name" value="GAL4"/>
    <property type="match status" value="1"/>
</dbReference>
<keyword evidence="1" id="KW-0479">Metal-binding</keyword>
<dbReference type="Proteomes" id="UP000654913">
    <property type="component" value="Chromosome 2"/>
</dbReference>
<dbReference type="EMBL" id="AP024444">
    <property type="protein sequence ID" value="BCS21553.1"/>
    <property type="molecule type" value="Genomic_DNA"/>
</dbReference>
<dbReference type="InterPro" id="IPR050987">
    <property type="entry name" value="AtrR-like"/>
</dbReference>
<dbReference type="CDD" id="cd00067">
    <property type="entry name" value="GAL4"/>
    <property type="match status" value="1"/>
</dbReference>
<evidence type="ECO:0000256" key="2">
    <source>
        <dbReference type="ARBA" id="ARBA00023015"/>
    </source>
</evidence>
<dbReference type="RefSeq" id="XP_041553747.1">
    <property type="nucleotide sequence ID" value="XM_041700798.1"/>
</dbReference>
<keyword evidence="5" id="KW-0539">Nucleus</keyword>
<keyword evidence="7" id="KW-0812">Transmembrane</keyword>
<evidence type="ECO:0000256" key="5">
    <source>
        <dbReference type="ARBA" id="ARBA00023242"/>
    </source>
</evidence>
<dbReference type="PROSITE" id="PS50048">
    <property type="entry name" value="ZN2_CY6_FUNGAL_2"/>
    <property type="match status" value="1"/>
</dbReference>
<evidence type="ECO:0000256" key="3">
    <source>
        <dbReference type="ARBA" id="ARBA00023125"/>
    </source>
</evidence>
<dbReference type="InterPro" id="IPR036864">
    <property type="entry name" value="Zn2-C6_fun-type_DNA-bd_sf"/>
</dbReference>
<feature type="region of interest" description="Disordered" evidence="6">
    <location>
        <begin position="652"/>
        <end position="686"/>
    </location>
</feature>
<feature type="region of interest" description="Disordered" evidence="6">
    <location>
        <begin position="703"/>
        <end position="726"/>
    </location>
</feature>
<feature type="compositionally biased region" description="Basic and acidic residues" evidence="6">
    <location>
        <begin position="150"/>
        <end position="160"/>
    </location>
</feature>
<keyword evidence="4" id="KW-0804">Transcription</keyword>
<accession>A0A7R7XI46</accession>
<evidence type="ECO:0000256" key="4">
    <source>
        <dbReference type="ARBA" id="ARBA00023163"/>
    </source>
</evidence>
<feature type="domain" description="Zn(2)-C6 fungal-type" evidence="8">
    <location>
        <begin position="64"/>
        <end position="93"/>
    </location>
</feature>
<dbReference type="Pfam" id="PF04082">
    <property type="entry name" value="Fungal_trans"/>
    <property type="match status" value="1"/>
</dbReference>
<evidence type="ECO:0000313" key="10">
    <source>
        <dbReference type="Proteomes" id="UP000654913"/>
    </source>
</evidence>
<keyword evidence="7" id="KW-1133">Transmembrane helix</keyword>
<proteinExistence type="predicted"/>
<organism evidence="9 10">
    <name type="scientific">Aspergillus puulaauensis</name>
    <dbReference type="NCBI Taxonomy" id="1220207"/>
    <lineage>
        <taxon>Eukaryota</taxon>
        <taxon>Fungi</taxon>
        <taxon>Dikarya</taxon>
        <taxon>Ascomycota</taxon>
        <taxon>Pezizomycotina</taxon>
        <taxon>Eurotiomycetes</taxon>
        <taxon>Eurotiomycetidae</taxon>
        <taxon>Eurotiales</taxon>
        <taxon>Aspergillaceae</taxon>
        <taxon>Aspergillus</taxon>
    </lineage>
</organism>
<dbReference type="PROSITE" id="PS00463">
    <property type="entry name" value="ZN2_CY6_FUNGAL_1"/>
    <property type="match status" value="1"/>
</dbReference>
<dbReference type="Gene3D" id="4.10.240.10">
    <property type="entry name" value="Zn(2)-C6 fungal-type DNA-binding domain"/>
    <property type="match status" value="1"/>
</dbReference>
<feature type="compositionally biased region" description="Polar residues" evidence="6">
    <location>
        <begin position="115"/>
        <end position="132"/>
    </location>
</feature>
<evidence type="ECO:0000259" key="8">
    <source>
        <dbReference type="PROSITE" id="PS50048"/>
    </source>
</evidence>
<dbReference type="GO" id="GO:0006351">
    <property type="term" value="P:DNA-templated transcription"/>
    <property type="evidence" value="ECO:0007669"/>
    <property type="project" value="InterPro"/>
</dbReference>
<feature type="transmembrane region" description="Helical" evidence="7">
    <location>
        <begin position="575"/>
        <end position="597"/>
    </location>
</feature>
<keyword evidence="10" id="KW-1185">Reference proteome</keyword>
<reference evidence="9" key="2">
    <citation type="submission" date="2021-02" db="EMBL/GenBank/DDBJ databases">
        <title>Aspergillus puulaauensis MK2 genome sequence.</title>
        <authorList>
            <person name="Futagami T."/>
            <person name="Mori K."/>
            <person name="Kadooka C."/>
            <person name="Tanaka T."/>
        </authorList>
    </citation>
    <scope>NUCLEOTIDE SEQUENCE</scope>
    <source>
        <strain evidence="9">MK2</strain>
    </source>
</reference>
<evidence type="ECO:0000256" key="7">
    <source>
        <dbReference type="SAM" id="Phobius"/>
    </source>
</evidence>
<dbReference type="GeneID" id="64971558"/>
<dbReference type="InterPro" id="IPR001138">
    <property type="entry name" value="Zn2Cys6_DnaBD"/>
</dbReference>
<name>A0A7R7XI46_9EURO</name>
<dbReference type="InterPro" id="IPR007219">
    <property type="entry name" value="XnlR_reg_dom"/>
</dbReference>
<keyword evidence="7" id="KW-0472">Membrane</keyword>
<dbReference type="SUPFAM" id="SSF57701">
    <property type="entry name" value="Zn2/Cys6 DNA-binding domain"/>
    <property type="match status" value="1"/>
</dbReference>
<keyword evidence="3" id="KW-0238">DNA-binding</keyword>
<gene>
    <name evidence="9" type="ORF">APUU_21985A</name>
</gene>